<reference evidence="2 3" key="1">
    <citation type="journal article" date="2016" name="Nat. Commun.">
        <title>Thousands of microbial genomes shed light on interconnected biogeochemical processes in an aquifer system.</title>
        <authorList>
            <person name="Anantharaman K."/>
            <person name="Brown C.T."/>
            <person name="Hug L.A."/>
            <person name="Sharon I."/>
            <person name="Castelle C.J."/>
            <person name="Probst A.J."/>
            <person name="Thomas B.C."/>
            <person name="Singh A."/>
            <person name="Wilkins M.J."/>
            <person name="Karaoz U."/>
            <person name="Brodie E.L."/>
            <person name="Williams K.H."/>
            <person name="Hubbard S.S."/>
            <person name="Banfield J.F."/>
        </authorList>
    </citation>
    <scope>NUCLEOTIDE SEQUENCE [LARGE SCALE GENOMIC DNA]</scope>
</reference>
<organism evidence="2 3">
    <name type="scientific">Candidatus Chisholmbacteria bacterium RIFCSPHIGHO2_01_FULL_52_32</name>
    <dbReference type="NCBI Taxonomy" id="1797591"/>
    <lineage>
        <taxon>Bacteria</taxon>
        <taxon>Candidatus Chisholmiibacteriota</taxon>
    </lineage>
</organism>
<dbReference type="PANTHER" id="PTHR12526">
    <property type="entry name" value="GLYCOSYLTRANSFERASE"/>
    <property type="match status" value="1"/>
</dbReference>
<dbReference type="Pfam" id="PF00534">
    <property type="entry name" value="Glycos_transf_1"/>
    <property type="match status" value="1"/>
</dbReference>
<dbReference type="InterPro" id="IPR001296">
    <property type="entry name" value="Glyco_trans_1"/>
</dbReference>
<dbReference type="Proteomes" id="UP000179233">
    <property type="component" value="Unassembled WGS sequence"/>
</dbReference>
<dbReference type="GO" id="GO:0016757">
    <property type="term" value="F:glycosyltransferase activity"/>
    <property type="evidence" value="ECO:0007669"/>
    <property type="project" value="InterPro"/>
</dbReference>
<feature type="domain" description="Glycosyl transferase family 1" evidence="1">
    <location>
        <begin position="197"/>
        <end position="356"/>
    </location>
</feature>
<comment type="caution">
    <text evidence="2">The sequence shown here is derived from an EMBL/GenBank/DDBJ whole genome shotgun (WGS) entry which is preliminary data.</text>
</comment>
<dbReference type="SUPFAM" id="SSF53756">
    <property type="entry name" value="UDP-Glycosyltransferase/glycogen phosphorylase"/>
    <property type="match status" value="1"/>
</dbReference>
<evidence type="ECO:0000259" key="1">
    <source>
        <dbReference type="Pfam" id="PF00534"/>
    </source>
</evidence>
<dbReference type="EMBL" id="MHCJ01000007">
    <property type="protein sequence ID" value="OGY17658.1"/>
    <property type="molecule type" value="Genomic_DNA"/>
</dbReference>
<dbReference type="AlphaFoldDB" id="A0A1G1VQH7"/>
<name>A0A1G1VQH7_9BACT</name>
<evidence type="ECO:0000313" key="3">
    <source>
        <dbReference type="Proteomes" id="UP000179233"/>
    </source>
</evidence>
<proteinExistence type="predicted"/>
<protein>
    <recommendedName>
        <fullName evidence="1">Glycosyl transferase family 1 domain-containing protein</fullName>
    </recommendedName>
</protein>
<evidence type="ECO:0000313" key="2">
    <source>
        <dbReference type="EMBL" id="OGY17658.1"/>
    </source>
</evidence>
<dbReference type="Gene3D" id="3.40.50.2000">
    <property type="entry name" value="Glycogen Phosphorylase B"/>
    <property type="match status" value="2"/>
</dbReference>
<accession>A0A1G1VQH7</accession>
<dbReference type="CDD" id="cd03801">
    <property type="entry name" value="GT4_PimA-like"/>
    <property type="match status" value="1"/>
</dbReference>
<gene>
    <name evidence="2" type="ORF">A2786_05630</name>
</gene>
<sequence length="380" mass="42376">MRVLLISPLDPDVPLNLKFLMGGENTYTRTLLANPPPGVTYVHHTDALKKGEVRYGSFHAFLRTLVKFRILPLSAGTVDVEILGKFDLVHCHAYTLRLSGSLRHIPVVMGDSIPNRWGLSQYFGQGRLRIEATYGLRRAMHSLLSVYDQDLSLGNFSKLLVMSEFAKQEHIALGADPAKIAVIYPGLSDRAEPSVRKVGPVRLLFAGVWFERKGGMILWEAYRKVREMLGDTVRLTILGPVPKNYKLQMTNDKSYGITQHDFVSYDRLVSEFYPAADILVHVPPKAEGYGLVVCEAMSFGIPVVASRLGALPEMVVDGQTGLLVRPGSVGDLAEALERLVLDADLRGRLGQAARRRYLAHFSLSVMQKKLFRIYEEAIED</sequence>